<dbReference type="InterPro" id="IPR027417">
    <property type="entry name" value="P-loop_NTPase"/>
</dbReference>
<dbReference type="PROSITE" id="PS50893">
    <property type="entry name" value="ABC_TRANSPORTER_2"/>
    <property type="match status" value="1"/>
</dbReference>
<evidence type="ECO:0000256" key="2">
    <source>
        <dbReference type="ARBA" id="ARBA00022840"/>
    </source>
</evidence>
<evidence type="ECO:0000313" key="5">
    <source>
        <dbReference type="Proteomes" id="UP000190328"/>
    </source>
</evidence>
<dbReference type="PROSITE" id="PS00675">
    <property type="entry name" value="SIGMA54_INTERACT_1"/>
    <property type="match status" value="1"/>
</dbReference>
<dbReference type="GO" id="GO:0005524">
    <property type="term" value="F:ATP binding"/>
    <property type="evidence" value="ECO:0007669"/>
    <property type="project" value="UniProtKB-KW"/>
</dbReference>
<dbReference type="Proteomes" id="UP000190328">
    <property type="component" value="Unassembled WGS sequence"/>
</dbReference>
<dbReference type="Gene3D" id="3.40.50.300">
    <property type="entry name" value="P-loop containing nucleotide triphosphate hydrolases"/>
    <property type="match status" value="1"/>
</dbReference>
<dbReference type="EMBL" id="FUXI01000005">
    <property type="protein sequence ID" value="SJZ51694.1"/>
    <property type="molecule type" value="Genomic_DNA"/>
</dbReference>
<evidence type="ECO:0000256" key="1">
    <source>
        <dbReference type="ARBA" id="ARBA00022741"/>
    </source>
</evidence>
<dbReference type="InterPro" id="IPR025662">
    <property type="entry name" value="Sigma_54_int_dom_ATP-bd_1"/>
</dbReference>
<dbReference type="NCBIfam" id="TIGR03608">
    <property type="entry name" value="L_ocin_972_ABC"/>
    <property type="match status" value="1"/>
</dbReference>
<sequence length="216" mass="24670">MVVKISKLNKSFKGKEVLKNITLHIPEKKFVVIYGESGSGKSTLLNMIGLIDSFDSGELTLFNRKAPPRYATEALLLRRNFMSYMFQNYALIEDETIQENLDIALCYEKLSKKEKREKQNNALSEVNLKHSLKTKIYHLSGGEKQRVALARVILKPSRLILADEPTGSLDEKNRDEIIQLLKKEVEKGKTVVVVSHDPYVIEQAELSFSMDKLNNR</sequence>
<proteinExistence type="predicted"/>
<accession>A0A1T4LAV8</accession>
<dbReference type="InterPro" id="IPR017871">
    <property type="entry name" value="ABC_transporter-like_CS"/>
</dbReference>
<evidence type="ECO:0000259" key="3">
    <source>
        <dbReference type="PROSITE" id="PS50893"/>
    </source>
</evidence>
<reference evidence="4 5" key="1">
    <citation type="submission" date="2017-02" db="EMBL/GenBank/DDBJ databases">
        <authorList>
            <person name="Peterson S.W."/>
        </authorList>
    </citation>
    <scope>NUCLEOTIDE SEQUENCE [LARGE SCALE GENOMIC DNA]</scope>
    <source>
        <strain evidence="4 5">ATCC BAA-1030</strain>
    </source>
</reference>
<feature type="domain" description="ABC transporter" evidence="3">
    <location>
        <begin position="3"/>
        <end position="213"/>
    </location>
</feature>
<evidence type="ECO:0000313" key="4">
    <source>
        <dbReference type="EMBL" id="SJZ51694.1"/>
    </source>
</evidence>
<keyword evidence="2 4" id="KW-0067">ATP-binding</keyword>
<dbReference type="AlphaFoldDB" id="A0A1T4LAV8"/>
<dbReference type="PROSITE" id="PS00211">
    <property type="entry name" value="ABC_TRANSPORTER_1"/>
    <property type="match status" value="1"/>
</dbReference>
<dbReference type="SUPFAM" id="SSF52540">
    <property type="entry name" value="P-loop containing nucleoside triphosphate hydrolases"/>
    <property type="match status" value="1"/>
</dbReference>
<dbReference type="STRING" id="263852.SAMN02745116_00591"/>
<dbReference type="InterPro" id="IPR019895">
    <property type="entry name" value="L_ocin_972_ABC"/>
</dbReference>
<dbReference type="GO" id="GO:0016887">
    <property type="term" value="F:ATP hydrolysis activity"/>
    <property type="evidence" value="ECO:0007669"/>
    <property type="project" value="InterPro"/>
</dbReference>
<protein>
    <submittedName>
        <fullName evidence="4">Putative ABC transport system ATP-binding protein</fullName>
    </submittedName>
</protein>
<dbReference type="PANTHER" id="PTHR42798:SF4">
    <property type="entry name" value="ABC TRANSPORTER DOMAIN-CONTAINING PROTEIN"/>
    <property type="match status" value="1"/>
</dbReference>
<keyword evidence="5" id="KW-1185">Reference proteome</keyword>
<dbReference type="PANTHER" id="PTHR42798">
    <property type="entry name" value="LIPOPROTEIN-RELEASING SYSTEM ATP-BINDING PROTEIN LOLD"/>
    <property type="match status" value="1"/>
</dbReference>
<gene>
    <name evidence="4" type="ORF">SAMN02745116_00591</name>
</gene>
<dbReference type="OrthoDB" id="9791546at2"/>
<dbReference type="SMART" id="SM00382">
    <property type="entry name" value="AAA"/>
    <property type="match status" value="1"/>
</dbReference>
<dbReference type="Pfam" id="PF00005">
    <property type="entry name" value="ABC_tran"/>
    <property type="match status" value="1"/>
</dbReference>
<dbReference type="InterPro" id="IPR003593">
    <property type="entry name" value="AAA+_ATPase"/>
</dbReference>
<dbReference type="InterPro" id="IPR003439">
    <property type="entry name" value="ABC_transporter-like_ATP-bd"/>
</dbReference>
<organism evidence="4 5">
    <name type="scientific">Pilibacter termitis</name>
    <dbReference type="NCBI Taxonomy" id="263852"/>
    <lineage>
        <taxon>Bacteria</taxon>
        <taxon>Bacillati</taxon>
        <taxon>Bacillota</taxon>
        <taxon>Bacilli</taxon>
        <taxon>Lactobacillales</taxon>
        <taxon>Enterococcaceae</taxon>
        <taxon>Pilibacter</taxon>
    </lineage>
</organism>
<keyword evidence="1" id="KW-0547">Nucleotide-binding</keyword>
<name>A0A1T4LAV8_9ENTE</name>